<evidence type="ECO:0000256" key="1">
    <source>
        <dbReference type="SAM" id="Phobius"/>
    </source>
</evidence>
<name>A0A2P6P7T2_ROSCH</name>
<protein>
    <submittedName>
        <fullName evidence="2">Uncharacterized protein</fullName>
    </submittedName>
</protein>
<keyword evidence="1" id="KW-0812">Transmembrane</keyword>
<dbReference type="EMBL" id="PDCK01000045">
    <property type="protein sequence ID" value="PRQ17985.1"/>
    <property type="molecule type" value="Genomic_DNA"/>
</dbReference>
<dbReference type="Gramene" id="PRQ17985">
    <property type="protein sequence ID" value="PRQ17985"/>
    <property type="gene ID" value="RchiOBHm_Chr7g0200911"/>
</dbReference>
<gene>
    <name evidence="2" type="ORF">RchiOBHm_Chr7g0200911</name>
</gene>
<organism evidence="2 3">
    <name type="scientific">Rosa chinensis</name>
    <name type="common">China rose</name>
    <dbReference type="NCBI Taxonomy" id="74649"/>
    <lineage>
        <taxon>Eukaryota</taxon>
        <taxon>Viridiplantae</taxon>
        <taxon>Streptophyta</taxon>
        <taxon>Embryophyta</taxon>
        <taxon>Tracheophyta</taxon>
        <taxon>Spermatophyta</taxon>
        <taxon>Magnoliopsida</taxon>
        <taxon>eudicotyledons</taxon>
        <taxon>Gunneridae</taxon>
        <taxon>Pentapetalae</taxon>
        <taxon>rosids</taxon>
        <taxon>fabids</taxon>
        <taxon>Rosales</taxon>
        <taxon>Rosaceae</taxon>
        <taxon>Rosoideae</taxon>
        <taxon>Rosoideae incertae sedis</taxon>
        <taxon>Rosa</taxon>
    </lineage>
</organism>
<feature type="transmembrane region" description="Helical" evidence="1">
    <location>
        <begin position="33"/>
        <end position="52"/>
    </location>
</feature>
<dbReference type="Proteomes" id="UP000238479">
    <property type="component" value="Chromosome 7"/>
</dbReference>
<comment type="caution">
    <text evidence="2">The sequence shown here is derived from an EMBL/GenBank/DDBJ whole genome shotgun (WGS) entry which is preliminary data.</text>
</comment>
<evidence type="ECO:0000313" key="3">
    <source>
        <dbReference type="Proteomes" id="UP000238479"/>
    </source>
</evidence>
<sequence>MPDSDLFINLPLFLTVFYELHHSSSFKTRRAEALSALPSFILLLVIFAYLHFLSSSMANKNPPFIPNPYGDYPPYVPNQNYIVDPKIRTHLSY</sequence>
<reference evidence="2 3" key="1">
    <citation type="journal article" date="2018" name="Nat. Genet.">
        <title>The Rosa genome provides new insights in the design of modern roses.</title>
        <authorList>
            <person name="Bendahmane M."/>
        </authorList>
    </citation>
    <scope>NUCLEOTIDE SEQUENCE [LARGE SCALE GENOMIC DNA]</scope>
    <source>
        <strain evidence="3">cv. Old Blush</strain>
    </source>
</reference>
<proteinExistence type="predicted"/>
<keyword evidence="1" id="KW-0472">Membrane</keyword>
<accession>A0A2P6P7T2</accession>
<keyword evidence="3" id="KW-1185">Reference proteome</keyword>
<dbReference type="AlphaFoldDB" id="A0A2P6P7T2"/>
<evidence type="ECO:0000313" key="2">
    <source>
        <dbReference type="EMBL" id="PRQ17985.1"/>
    </source>
</evidence>
<keyword evidence="1" id="KW-1133">Transmembrane helix</keyword>